<name>A0A367JRU0_RHIAZ</name>
<evidence type="ECO:0000313" key="1">
    <source>
        <dbReference type="EMBL" id="RCH92663.1"/>
    </source>
</evidence>
<dbReference type="EMBL" id="PJQL01000797">
    <property type="protein sequence ID" value="RCH92663.1"/>
    <property type="molecule type" value="Genomic_DNA"/>
</dbReference>
<sequence>MKYLRTITSWFQRTKGHHSQNESMLKGRFNDLPDEVIVIILSDPVLDLETLYNMMKISRRIFHLVHHVFVKYRLPALDVVVCIDQEGRNRSTTQFGIQDFNLDKHCITFTPCTPTSRRYYVDKQAPAIRFTTITDGYYTPTDTTLTSKCDNAAINRKYAECAEERMMHCKVKMESQSQRLRKTNKQGHHYINRTSPLQRSTRWEFGYQISHVVHKEYYLLPLYLEIHLDFLIQLFKIRGE</sequence>
<organism evidence="1 2">
    <name type="scientific">Rhizopus azygosporus</name>
    <name type="common">Rhizopus microsporus var. azygosporus</name>
    <dbReference type="NCBI Taxonomy" id="86630"/>
    <lineage>
        <taxon>Eukaryota</taxon>
        <taxon>Fungi</taxon>
        <taxon>Fungi incertae sedis</taxon>
        <taxon>Mucoromycota</taxon>
        <taxon>Mucoromycotina</taxon>
        <taxon>Mucoromycetes</taxon>
        <taxon>Mucorales</taxon>
        <taxon>Mucorineae</taxon>
        <taxon>Rhizopodaceae</taxon>
        <taxon>Rhizopus</taxon>
    </lineage>
</organism>
<gene>
    <name evidence="1" type="ORF">CU097_013038</name>
</gene>
<dbReference type="OrthoDB" id="2266906at2759"/>
<evidence type="ECO:0000313" key="2">
    <source>
        <dbReference type="Proteomes" id="UP000252139"/>
    </source>
</evidence>
<keyword evidence="2" id="KW-1185">Reference proteome</keyword>
<evidence type="ECO:0008006" key="3">
    <source>
        <dbReference type="Google" id="ProtNLM"/>
    </source>
</evidence>
<comment type="caution">
    <text evidence="1">The sequence shown here is derived from an EMBL/GenBank/DDBJ whole genome shotgun (WGS) entry which is preliminary data.</text>
</comment>
<dbReference type="Proteomes" id="UP000252139">
    <property type="component" value="Unassembled WGS sequence"/>
</dbReference>
<reference evidence="1 2" key="1">
    <citation type="journal article" date="2018" name="G3 (Bethesda)">
        <title>Phylogenetic and Phylogenomic Definition of Rhizopus Species.</title>
        <authorList>
            <person name="Gryganskyi A.P."/>
            <person name="Golan J."/>
            <person name="Dolatabadi S."/>
            <person name="Mondo S."/>
            <person name="Robb S."/>
            <person name="Idnurm A."/>
            <person name="Muszewska A."/>
            <person name="Steczkiewicz K."/>
            <person name="Masonjones S."/>
            <person name="Liao H.L."/>
            <person name="Gajdeczka M.T."/>
            <person name="Anike F."/>
            <person name="Vuek A."/>
            <person name="Anishchenko I.M."/>
            <person name="Voigt K."/>
            <person name="de Hoog G.S."/>
            <person name="Smith M.E."/>
            <person name="Heitman J."/>
            <person name="Vilgalys R."/>
            <person name="Stajich J.E."/>
        </authorList>
    </citation>
    <scope>NUCLEOTIDE SEQUENCE [LARGE SCALE GENOMIC DNA]</scope>
    <source>
        <strain evidence="1 2">CBS 357.93</strain>
    </source>
</reference>
<dbReference type="AlphaFoldDB" id="A0A367JRU0"/>
<accession>A0A367JRU0</accession>
<proteinExistence type="predicted"/>
<protein>
    <recommendedName>
        <fullName evidence="3">F-box domain-containing protein</fullName>
    </recommendedName>
</protein>